<comment type="caution">
    <text evidence="1">The sequence shown here is derived from an EMBL/GenBank/DDBJ whole genome shotgun (WGS) entry which is preliminary data.</text>
</comment>
<dbReference type="InterPro" id="IPR020256">
    <property type="entry name" value="Spore_coat_CotJA"/>
</dbReference>
<dbReference type="Proteomes" id="UP000266172">
    <property type="component" value="Unassembled WGS sequence"/>
</dbReference>
<evidence type="ECO:0000313" key="2">
    <source>
        <dbReference type="Proteomes" id="UP000266172"/>
    </source>
</evidence>
<accession>A0A395VD35</accession>
<organism evidence="1 2">
    <name type="scientific">Roseburia hominis</name>
    <dbReference type="NCBI Taxonomy" id="301301"/>
    <lineage>
        <taxon>Bacteria</taxon>
        <taxon>Bacillati</taxon>
        <taxon>Bacillota</taxon>
        <taxon>Clostridia</taxon>
        <taxon>Lachnospirales</taxon>
        <taxon>Lachnospiraceae</taxon>
        <taxon>Roseburia</taxon>
    </lineage>
</organism>
<evidence type="ECO:0000313" key="1">
    <source>
        <dbReference type="EMBL" id="RGS42274.1"/>
    </source>
</evidence>
<dbReference type="Pfam" id="PF11007">
    <property type="entry name" value="CotJA"/>
    <property type="match status" value="1"/>
</dbReference>
<proteinExistence type="predicted"/>
<dbReference type="RefSeq" id="WP_118096543.1">
    <property type="nucleotide sequence ID" value="NZ_JAQEDX010000001.1"/>
</dbReference>
<name>A0A395VD35_9FIRM</name>
<protein>
    <submittedName>
        <fullName evidence="1">Spore coat associated protein CotJA</fullName>
    </submittedName>
</protein>
<reference evidence="1 2" key="1">
    <citation type="submission" date="2018-08" db="EMBL/GenBank/DDBJ databases">
        <title>A genome reference for cultivated species of the human gut microbiota.</title>
        <authorList>
            <person name="Zou Y."/>
            <person name="Xue W."/>
            <person name="Luo G."/>
        </authorList>
    </citation>
    <scope>NUCLEOTIDE SEQUENCE [LARGE SCALE GENOMIC DNA]</scope>
    <source>
        <strain evidence="1 2">AF22-12AC</strain>
    </source>
</reference>
<gene>
    <name evidence="1" type="ORF">DWX93_02785</name>
</gene>
<sequence>MRNYNAAGNMRSRCACEPDAASDRQPEYVLAMAYVPWQYFKTTYELDKALETGTIFPELDKPFLAAGRGCGRC</sequence>
<dbReference type="AlphaFoldDB" id="A0A395VD35"/>
<dbReference type="EMBL" id="QRVL01000001">
    <property type="protein sequence ID" value="RGS42274.1"/>
    <property type="molecule type" value="Genomic_DNA"/>
</dbReference>